<gene>
    <name evidence="2" type="ORF">SAMN04487995_2130</name>
</gene>
<proteinExistence type="predicted"/>
<evidence type="ECO:0008006" key="4">
    <source>
        <dbReference type="Google" id="ProtNLM"/>
    </source>
</evidence>
<keyword evidence="3" id="KW-1185">Reference proteome</keyword>
<evidence type="ECO:0000256" key="1">
    <source>
        <dbReference type="SAM" id="Phobius"/>
    </source>
</evidence>
<keyword evidence="1" id="KW-0472">Membrane</keyword>
<feature type="transmembrane region" description="Helical" evidence="1">
    <location>
        <begin position="61"/>
        <end position="84"/>
    </location>
</feature>
<evidence type="ECO:0000313" key="2">
    <source>
        <dbReference type="EMBL" id="SEI77230.1"/>
    </source>
</evidence>
<dbReference type="Proteomes" id="UP000199532">
    <property type="component" value="Unassembled WGS sequence"/>
</dbReference>
<dbReference type="AlphaFoldDB" id="A0A1H6TLW5"/>
<evidence type="ECO:0000313" key="3">
    <source>
        <dbReference type="Proteomes" id="UP000199532"/>
    </source>
</evidence>
<keyword evidence="1" id="KW-0812">Transmembrane</keyword>
<accession>A0A1H6TLW5</accession>
<organism evidence="2 3">
    <name type="scientific">Dyadobacter koreensis</name>
    <dbReference type="NCBI Taxonomy" id="408657"/>
    <lineage>
        <taxon>Bacteria</taxon>
        <taxon>Pseudomonadati</taxon>
        <taxon>Bacteroidota</taxon>
        <taxon>Cytophagia</taxon>
        <taxon>Cytophagales</taxon>
        <taxon>Spirosomataceae</taxon>
        <taxon>Dyadobacter</taxon>
    </lineage>
</organism>
<dbReference type="OrthoDB" id="981547at2"/>
<feature type="transmembrane region" description="Helical" evidence="1">
    <location>
        <begin position="90"/>
        <end position="113"/>
    </location>
</feature>
<dbReference type="STRING" id="408657.SAMN04487995_2130"/>
<reference evidence="2 3" key="1">
    <citation type="submission" date="2016-10" db="EMBL/GenBank/DDBJ databases">
        <authorList>
            <person name="de Groot N.N."/>
        </authorList>
    </citation>
    <scope>NUCLEOTIDE SEQUENCE [LARGE SCALE GENOMIC DNA]</scope>
    <source>
        <strain evidence="2 3">DSM 19938</strain>
    </source>
</reference>
<name>A0A1H6TLW5_9BACT</name>
<feature type="transmembrane region" description="Helical" evidence="1">
    <location>
        <begin position="30"/>
        <end position="49"/>
    </location>
</feature>
<keyword evidence="1" id="KW-1133">Transmembrane helix</keyword>
<sequence>MFRSIIASTILAIALFLVQRFVNPTWIHPYIWYILVFFVMLSFLIHRLMEYGLRNNREKFVTFYLSTIVGRLILSIIFIGIFLYSGLTDSFTFVINFFALYLFYTCFEIYGLYCNLRRD</sequence>
<dbReference type="EMBL" id="FNXY01000003">
    <property type="protein sequence ID" value="SEI77230.1"/>
    <property type="molecule type" value="Genomic_DNA"/>
</dbReference>
<protein>
    <recommendedName>
        <fullName evidence="4">ATP synthase I chain</fullName>
    </recommendedName>
</protein>